<proteinExistence type="predicted"/>
<dbReference type="EMBL" id="JAHRIP010002178">
    <property type="protein sequence ID" value="MEQ2280788.1"/>
    <property type="molecule type" value="Genomic_DNA"/>
</dbReference>
<comment type="caution">
    <text evidence="2">The sequence shown here is derived from an EMBL/GenBank/DDBJ whole genome shotgun (WGS) entry which is preliminary data.</text>
</comment>
<dbReference type="Proteomes" id="UP001469553">
    <property type="component" value="Unassembled WGS sequence"/>
</dbReference>
<feature type="region of interest" description="Disordered" evidence="1">
    <location>
        <begin position="1"/>
        <end position="102"/>
    </location>
</feature>
<reference evidence="2 3" key="1">
    <citation type="submission" date="2021-06" db="EMBL/GenBank/DDBJ databases">
        <authorList>
            <person name="Palmer J.M."/>
        </authorList>
    </citation>
    <scope>NUCLEOTIDE SEQUENCE [LARGE SCALE GENOMIC DNA]</scope>
    <source>
        <strain evidence="2 3">AS_MEX2019</strain>
        <tissue evidence="2">Muscle</tissue>
    </source>
</reference>
<feature type="compositionally biased region" description="Polar residues" evidence="1">
    <location>
        <begin position="41"/>
        <end position="56"/>
    </location>
</feature>
<evidence type="ECO:0000313" key="3">
    <source>
        <dbReference type="Proteomes" id="UP001469553"/>
    </source>
</evidence>
<organism evidence="2 3">
    <name type="scientific">Ameca splendens</name>
    <dbReference type="NCBI Taxonomy" id="208324"/>
    <lineage>
        <taxon>Eukaryota</taxon>
        <taxon>Metazoa</taxon>
        <taxon>Chordata</taxon>
        <taxon>Craniata</taxon>
        <taxon>Vertebrata</taxon>
        <taxon>Euteleostomi</taxon>
        <taxon>Actinopterygii</taxon>
        <taxon>Neopterygii</taxon>
        <taxon>Teleostei</taxon>
        <taxon>Neoteleostei</taxon>
        <taxon>Acanthomorphata</taxon>
        <taxon>Ovalentaria</taxon>
        <taxon>Atherinomorphae</taxon>
        <taxon>Cyprinodontiformes</taxon>
        <taxon>Goodeidae</taxon>
        <taxon>Ameca</taxon>
    </lineage>
</organism>
<evidence type="ECO:0000313" key="2">
    <source>
        <dbReference type="EMBL" id="MEQ2280788.1"/>
    </source>
</evidence>
<feature type="compositionally biased region" description="Polar residues" evidence="1">
    <location>
        <begin position="1"/>
        <end position="16"/>
    </location>
</feature>
<keyword evidence="3" id="KW-1185">Reference proteome</keyword>
<sequence length="102" mass="10975">MASLLQQTQLPKTATPSGGAVGPPATQKLPPGRDITPPNPDNFSGESAVSPKSSLVDSVEDEPPDLTQIPEEYHDPRTVFSKSKAQTLPPHRPYDLCYRPPS</sequence>
<name>A0ABV0XHA5_9TELE</name>
<evidence type="ECO:0000256" key="1">
    <source>
        <dbReference type="SAM" id="MobiDB-lite"/>
    </source>
</evidence>
<accession>A0ABV0XHA5</accession>
<gene>
    <name evidence="2" type="ORF">AMECASPLE_023553</name>
</gene>
<protein>
    <submittedName>
        <fullName evidence="2">Uncharacterized protein</fullName>
    </submittedName>
</protein>